<evidence type="ECO:0000256" key="2">
    <source>
        <dbReference type="PIRSR" id="PIRSR605511-1"/>
    </source>
</evidence>
<evidence type="ECO:0000313" key="5">
    <source>
        <dbReference type="EMBL" id="NML42391.1"/>
    </source>
</evidence>
<reference evidence="5 6" key="1">
    <citation type="submission" date="2020-04" db="EMBL/GenBank/DDBJ databases">
        <title>Ramlibacter sp. G-1-2-2 isolated from soil.</title>
        <authorList>
            <person name="Dahal R.H."/>
        </authorList>
    </citation>
    <scope>NUCLEOTIDE SEQUENCE [LARGE SCALE GENOMIC DNA]</scope>
    <source>
        <strain evidence="5 6">G-1-2-2</strain>
    </source>
</reference>
<keyword evidence="3" id="KW-0862">Zinc</keyword>
<dbReference type="InterPro" id="IPR013658">
    <property type="entry name" value="SGL"/>
</dbReference>
<dbReference type="Gene3D" id="2.120.10.30">
    <property type="entry name" value="TolB, C-terminal domain"/>
    <property type="match status" value="1"/>
</dbReference>
<feature type="binding site" evidence="3">
    <location>
        <position position="153"/>
    </location>
    <ligand>
        <name>a divalent metal cation</name>
        <dbReference type="ChEBI" id="CHEBI:60240"/>
    </ligand>
</feature>
<comment type="similarity">
    <text evidence="1">Belongs to the SMP-30/CGR1 family.</text>
</comment>
<comment type="cofactor">
    <cofactor evidence="3">
        <name>Zn(2+)</name>
        <dbReference type="ChEBI" id="CHEBI:29105"/>
    </cofactor>
    <text evidence="3">Binds 1 divalent metal cation per subunit.</text>
</comment>
<evidence type="ECO:0000256" key="1">
    <source>
        <dbReference type="ARBA" id="ARBA00008853"/>
    </source>
</evidence>
<dbReference type="PANTHER" id="PTHR10907">
    <property type="entry name" value="REGUCALCIN"/>
    <property type="match status" value="1"/>
</dbReference>
<dbReference type="GO" id="GO:0019853">
    <property type="term" value="P:L-ascorbic acid biosynthetic process"/>
    <property type="evidence" value="ECO:0007669"/>
    <property type="project" value="TreeGrafter"/>
</dbReference>
<feature type="binding site" evidence="3">
    <location>
        <position position="15"/>
    </location>
    <ligand>
        <name>a divalent metal cation</name>
        <dbReference type="ChEBI" id="CHEBI:60240"/>
    </ligand>
</feature>
<dbReference type="GO" id="GO:0005509">
    <property type="term" value="F:calcium ion binding"/>
    <property type="evidence" value="ECO:0007669"/>
    <property type="project" value="TreeGrafter"/>
</dbReference>
<dbReference type="Proteomes" id="UP000541185">
    <property type="component" value="Unassembled WGS sequence"/>
</dbReference>
<feature type="domain" description="SMP-30/Gluconolactonase/LRE-like region" evidence="4">
    <location>
        <begin position="13"/>
        <end position="273"/>
    </location>
</feature>
<feature type="active site" description="Proton donor/acceptor" evidence="2">
    <location>
        <position position="214"/>
    </location>
</feature>
<dbReference type="RefSeq" id="WP_169416604.1">
    <property type="nucleotide sequence ID" value="NZ_JABBFX010000001.1"/>
</dbReference>
<dbReference type="PANTHER" id="PTHR10907:SF47">
    <property type="entry name" value="REGUCALCIN"/>
    <property type="match status" value="1"/>
</dbReference>
<keyword evidence="6" id="KW-1185">Reference proteome</keyword>
<dbReference type="InterPro" id="IPR005511">
    <property type="entry name" value="SMP-30"/>
</dbReference>
<organism evidence="5 6">
    <name type="scientific">Ramlibacter agri</name>
    <dbReference type="NCBI Taxonomy" id="2728837"/>
    <lineage>
        <taxon>Bacteria</taxon>
        <taxon>Pseudomonadati</taxon>
        <taxon>Pseudomonadota</taxon>
        <taxon>Betaproteobacteria</taxon>
        <taxon>Burkholderiales</taxon>
        <taxon>Comamonadaceae</taxon>
        <taxon>Ramlibacter</taxon>
    </lineage>
</organism>
<keyword evidence="3" id="KW-0479">Metal-binding</keyword>
<evidence type="ECO:0000256" key="3">
    <source>
        <dbReference type="PIRSR" id="PIRSR605511-2"/>
    </source>
</evidence>
<protein>
    <submittedName>
        <fullName evidence="5">SMP-30/gluconolactonase/LRE family protein</fullName>
    </submittedName>
</protein>
<dbReference type="InterPro" id="IPR011042">
    <property type="entry name" value="6-blade_b-propeller_TolB-like"/>
</dbReference>
<evidence type="ECO:0000259" key="4">
    <source>
        <dbReference type="Pfam" id="PF08450"/>
    </source>
</evidence>
<comment type="caution">
    <text evidence="5">The sequence shown here is derived from an EMBL/GenBank/DDBJ whole genome shotgun (WGS) entry which is preliminary data.</text>
</comment>
<accession>A0A848GYB2</accession>
<name>A0A848GYB2_9BURK</name>
<dbReference type="PRINTS" id="PR01790">
    <property type="entry name" value="SMP30FAMILY"/>
</dbReference>
<dbReference type="EMBL" id="JABBFX010000001">
    <property type="protein sequence ID" value="NML42391.1"/>
    <property type="molecule type" value="Genomic_DNA"/>
</dbReference>
<dbReference type="Pfam" id="PF08450">
    <property type="entry name" value="SGL"/>
    <property type="match status" value="1"/>
</dbReference>
<dbReference type="AlphaFoldDB" id="A0A848GYB2"/>
<feature type="binding site" evidence="3">
    <location>
        <position position="214"/>
    </location>
    <ligand>
        <name>a divalent metal cation</name>
        <dbReference type="ChEBI" id="CHEBI:60240"/>
    </ligand>
</feature>
<sequence>MKWEVAVDTPDALGESPFWHPREQRLYWIDIAGKLVRRLHPQSGALESWELPQEPGCMAPAVNGGLVLGLRDGIYRARSWGGTLAPLVRFNHGATTRFNDGKADPEGRFWAGTIYEPKDARKADLYSLDCRPGNGAHGQPLVQLKACNATTANGLAWSPAADRTYWADTPRHEIYAWDWEPGPNVLRHHRVFKRFPAKPAGWQPGDPGYLGRPDGATVDVEGHYWCAMYEGSRVLRLSPQGDIVADIELPVRCPTMPCLGGPDGRTLYVTSARQGRSPEELKALPLSGCVLAMRVDVPGLPVNFFID</sequence>
<feature type="binding site" evidence="3">
    <location>
        <position position="99"/>
    </location>
    <ligand>
        <name>substrate</name>
    </ligand>
</feature>
<evidence type="ECO:0000313" key="6">
    <source>
        <dbReference type="Proteomes" id="UP000541185"/>
    </source>
</evidence>
<proteinExistence type="inferred from homology"/>
<dbReference type="GO" id="GO:0004341">
    <property type="term" value="F:gluconolactonase activity"/>
    <property type="evidence" value="ECO:0007669"/>
    <property type="project" value="TreeGrafter"/>
</dbReference>
<feature type="binding site" evidence="3">
    <location>
        <position position="97"/>
    </location>
    <ligand>
        <name>substrate</name>
    </ligand>
</feature>
<dbReference type="SUPFAM" id="SSF63829">
    <property type="entry name" value="Calcium-dependent phosphotriesterase"/>
    <property type="match status" value="1"/>
</dbReference>
<gene>
    <name evidence="5" type="ORF">HHL11_01435</name>
</gene>